<proteinExistence type="predicted"/>
<feature type="domain" description="Teneurin-like YD-shell" evidence="2">
    <location>
        <begin position="5"/>
        <end position="83"/>
    </location>
</feature>
<organism evidence="3">
    <name type="scientific">Flavobacterium columnare</name>
    <dbReference type="NCBI Taxonomy" id="996"/>
    <lineage>
        <taxon>Bacteria</taxon>
        <taxon>Pseudomonadati</taxon>
        <taxon>Bacteroidota</taxon>
        <taxon>Flavobacteriia</taxon>
        <taxon>Flavobacteriales</taxon>
        <taxon>Flavobacteriaceae</taxon>
        <taxon>Flavobacterium</taxon>
    </lineage>
</organism>
<accession>A0AA94EXR2</accession>
<dbReference type="InterPro" id="IPR050708">
    <property type="entry name" value="T6SS_VgrG/RHS"/>
</dbReference>
<name>A0AA94EXR2_9FLAO</name>
<protein>
    <submittedName>
        <fullName evidence="3">RHS repeat-associated core domain-containing protein</fullName>
    </submittedName>
</protein>
<dbReference type="InterPro" id="IPR056823">
    <property type="entry name" value="TEN-like_YD-shell"/>
</dbReference>
<evidence type="ECO:0000259" key="2">
    <source>
        <dbReference type="Pfam" id="PF25023"/>
    </source>
</evidence>
<dbReference type="PANTHER" id="PTHR32305:SF15">
    <property type="entry name" value="PROTEIN RHSA-RELATED"/>
    <property type="match status" value="1"/>
</dbReference>
<evidence type="ECO:0000313" key="3">
    <source>
        <dbReference type="EMBL" id="RVU86850.1"/>
    </source>
</evidence>
<dbReference type="EMBL" id="RWGX01000006">
    <property type="protein sequence ID" value="RVU86850.1"/>
    <property type="molecule type" value="Genomic_DNA"/>
</dbReference>
<dbReference type="Pfam" id="PF25023">
    <property type="entry name" value="TEN_YD-shell"/>
    <property type="match status" value="1"/>
</dbReference>
<keyword evidence="1" id="KW-0677">Repeat</keyword>
<comment type="caution">
    <text evidence="3">The sequence shown here is derived from an EMBL/GenBank/DDBJ whole genome shotgun (WGS) entry which is preliminary data.</text>
</comment>
<dbReference type="PRINTS" id="PR00394">
    <property type="entry name" value="RHSPROTEIN"/>
</dbReference>
<evidence type="ECO:0000256" key="1">
    <source>
        <dbReference type="ARBA" id="ARBA00022737"/>
    </source>
</evidence>
<dbReference type="NCBIfam" id="TIGR03696">
    <property type="entry name" value="Rhs_assc_core"/>
    <property type="match status" value="1"/>
</dbReference>
<dbReference type="PANTHER" id="PTHR32305">
    <property type="match status" value="1"/>
</dbReference>
<dbReference type="Gene3D" id="2.180.10.10">
    <property type="entry name" value="RHS repeat-associated core"/>
    <property type="match status" value="1"/>
</dbReference>
<dbReference type="AlphaFoldDB" id="A0AA94EXR2"/>
<sequence>MLGEEVYSIINDYLGTPVQAYNSTGKLIWERELDIYGKTRKIEGDQNLIPFLYQGQYYDHDIELAYNRFRYYNPETGTYISQDPIKHWGGSNLYSFVKDSNQCVDIFGWEDIWFRALNQNDMTSLNSGGNIIPKDPTATRTAYEHVLNGSTDGYADQYISLTKERKFAEKWAKKSGTDVVEIDLDKVSNNKLNLNTPEGRKIHLGDVSNNPTDELRKVNKYAKGASELLVDGEIDKNAIVKRYKPCT</sequence>
<dbReference type="InterPro" id="IPR022385">
    <property type="entry name" value="Rhs_assc_core"/>
</dbReference>
<reference evidence="3" key="1">
    <citation type="submission" date="2018-12" db="EMBL/GenBank/DDBJ databases">
        <title>Draft genome sequence of Flaovobacterium columnare BGFS27 isolated from channel catfish in Alabama.</title>
        <authorList>
            <person name="Cai W."/>
            <person name="Arias C."/>
        </authorList>
    </citation>
    <scope>NUCLEOTIDE SEQUENCE [LARGE SCALE GENOMIC DNA]</scope>
    <source>
        <strain evidence="3">BGFS27</strain>
    </source>
</reference>
<gene>
    <name evidence="3" type="ORF">EJB19_14970</name>
</gene>